<dbReference type="RefSeq" id="WP_131271463.1">
    <property type="nucleotide sequence ID" value="NZ_SJOA01000011.1"/>
</dbReference>
<organism evidence="1 2">
    <name type="scientific">Acinetobacter terrae</name>
    <dbReference type="NCBI Taxonomy" id="2731247"/>
    <lineage>
        <taxon>Bacteria</taxon>
        <taxon>Pseudomonadati</taxon>
        <taxon>Pseudomonadota</taxon>
        <taxon>Gammaproteobacteria</taxon>
        <taxon>Moraxellales</taxon>
        <taxon>Moraxellaceae</taxon>
        <taxon>Acinetobacter</taxon>
        <taxon>Acinetobacter Taxon 24</taxon>
    </lineage>
</organism>
<accession>A0A4R0ELM9</accession>
<name>A0A4R0ELM9_9GAMM</name>
<reference evidence="1 2" key="1">
    <citation type="submission" date="2019-02" db="EMBL/GenBank/DDBJ databases">
        <title>High diversity of culturable Acinetobacter species in natural soil and water ecosystems.</title>
        <authorList>
            <person name="Radolfova-Krizova L."/>
            <person name="Nemec A."/>
        </authorList>
    </citation>
    <scope>NUCLEOTIDE SEQUENCE [LARGE SCALE GENOMIC DNA]</scope>
    <source>
        <strain evidence="1 2">ANC 4281</strain>
    </source>
</reference>
<proteinExistence type="predicted"/>
<dbReference type="OrthoDB" id="8265552at2"/>
<dbReference type="AlphaFoldDB" id="A0A4R0ELM9"/>
<gene>
    <name evidence="1" type="ORF">E0H85_10295</name>
</gene>
<evidence type="ECO:0000313" key="2">
    <source>
        <dbReference type="Proteomes" id="UP000291380"/>
    </source>
</evidence>
<evidence type="ECO:0000313" key="1">
    <source>
        <dbReference type="EMBL" id="TCB58644.1"/>
    </source>
</evidence>
<protein>
    <submittedName>
        <fullName evidence="1">Uncharacterized protein</fullName>
    </submittedName>
</protein>
<sequence>MIEKIYNIFTIFDETDVCSYLSYVIHEVDGSDQSKIALLKSEINSDYRRSIKFTPSQKHTRSEYNSFDRISVLSPQIEELLKSLNAPLNPLFIRTPVVNDQVFFNASSSMEEYSMENIREQLGIKGSQIDWLVEYATNDGLDITSLINDDFLKAIKLLYSNGLYVSAMKLLLTCIDSLAYIEYGSDRSAFIKWLKEYADFKTILISPEELWELRNGLLHMSNLHSSKVAQKKVRRISFYVGSEGKRFKGLNEDEVFYFNFKDLIDVYIDALVKWLDSYNIDNSKFAKFVERYDQTVSDSRFLLRKN</sequence>
<comment type="caution">
    <text evidence="1">The sequence shown here is derived from an EMBL/GenBank/DDBJ whole genome shotgun (WGS) entry which is preliminary data.</text>
</comment>
<dbReference type="Proteomes" id="UP000291380">
    <property type="component" value="Unassembled WGS sequence"/>
</dbReference>
<dbReference type="EMBL" id="SJOA01000011">
    <property type="protein sequence ID" value="TCB58644.1"/>
    <property type="molecule type" value="Genomic_DNA"/>
</dbReference>